<dbReference type="EMBL" id="BAAANS010000014">
    <property type="protein sequence ID" value="GAA2096524.1"/>
    <property type="molecule type" value="Genomic_DNA"/>
</dbReference>
<reference evidence="2 3" key="1">
    <citation type="journal article" date="2019" name="Int. J. Syst. Evol. Microbiol.">
        <title>The Global Catalogue of Microorganisms (GCM) 10K type strain sequencing project: providing services to taxonomists for standard genome sequencing and annotation.</title>
        <authorList>
            <consortium name="The Broad Institute Genomics Platform"/>
            <consortium name="The Broad Institute Genome Sequencing Center for Infectious Disease"/>
            <person name="Wu L."/>
            <person name="Ma J."/>
        </authorList>
    </citation>
    <scope>NUCLEOTIDE SEQUENCE [LARGE SCALE GENOMIC DNA]</scope>
    <source>
        <strain evidence="2 3">JCM 14559</strain>
    </source>
</reference>
<keyword evidence="1" id="KW-0472">Membrane</keyword>
<keyword evidence="1" id="KW-0812">Transmembrane</keyword>
<keyword evidence="3" id="KW-1185">Reference proteome</keyword>
<evidence type="ECO:0008006" key="4">
    <source>
        <dbReference type="Google" id="ProtNLM"/>
    </source>
</evidence>
<evidence type="ECO:0000256" key="1">
    <source>
        <dbReference type="SAM" id="Phobius"/>
    </source>
</evidence>
<feature type="transmembrane region" description="Helical" evidence="1">
    <location>
        <begin position="217"/>
        <end position="234"/>
    </location>
</feature>
<proteinExistence type="predicted"/>
<protein>
    <recommendedName>
        <fullName evidence="4">Membrane protein DUF2157</fullName>
    </recommendedName>
</protein>
<gene>
    <name evidence="2" type="ORF">GCM10009759_25850</name>
</gene>
<keyword evidence="1" id="KW-1133">Transmembrane helix</keyword>
<evidence type="ECO:0000313" key="2">
    <source>
        <dbReference type="EMBL" id="GAA2096524.1"/>
    </source>
</evidence>
<evidence type="ECO:0000313" key="3">
    <source>
        <dbReference type="Proteomes" id="UP001500897"/>
    </source>
</evidence>
<dbReference type="Proteomes" id="UP001500897">
    <property type="component" value="Unassembled WGS sequence"/>
</dbReference>
<feature type="transmembrane region" description="Helical" evidence="1">
    <location>
        <begin position="139"/>
        <end position="160"/>
    </location>
</feature>
<feature type="transmembrane region" description="Helical" evidence="1">
    <location>
        <begin position="269"/>
        <end position="287"/>
    </location>
</feature>
<organism evidence="2 3">
    <name type="scientific">Kitasatospora saccharophila</name>
    <dbReference type="NCBI Taxonomy" id="407973"/>
    <lineage>
        <taxon>Bacteria</taxon>
        <taxon>Bacillati</taxon>
        <taxon>Actinomycetota</taxon>
        <taxon>Actinomycetes</taxon>
        <taxon>Kitasatosporales</taxon>
        <taxon>Streptomycetaceae</taxon>
        <taxon>Kitasatospora</taxon>
    </lineage>
</organism>
<name>A0ABN2WRW1_9ACTN</name>
<feature type="transmembrane region" description="Helical" evidence="1">
    <location>
        <begin position="115"/>
        <end position="132"/>
    </location>
</feature>
<dbReference type="RefSeq" id="WP_344552135.1">
    <property type="nucleotide sequence ID" value="NZ_BAAANS010000014.1"/>
</dbReference>
<feature type="transmembrane region" description="Helical" evidence="1">
    <location>
        <begin position="241"/>
        <end position="257"/>
    </location>
</feature>
<comment type="caution">
    <text evidence="2">The sequence shown here is derived from an EMBL/GenBank/DDBJ whole genome shotgun (WGS) entry which is preliminary data.</text>
</comment>
<accession>A0ABN2WRW1</accession>
<sequence length="295" mass="30219">MTTGARLLRWAVRLHPPYYREEFGPDLEEAALASMAGRPRAAVLAEAAQLASHGLRLRLGLGADRPLGRAAADAAPAVLALAAAGQAAFRLREARVFGTVMTPDQLARTYGTQPAWAGVALTAVALFALLLGRVTTARLLGTAALAAAALSAALAAPHWLAGETGQPVTALLNPLAACLFLWLAPLRLTPAPDRRGTLLALGLGAGAAGVLPAVPAVGGQGVVGVAVVLAVGLAGRHTRRAALTGLVALLPLYPAVLDEFAPHRPSPVQTLQFAVVAAVAAAVLLRVRRRAQRPS</sequence>